<proteinExistence type="predicted"/>
<evidence type="ECO:0000313" key="1">
    <source>
        <dbReference type="EMBL" id="KAG8186772.1"/>
    </source>
</evidence>
<dbReference type="Proteomes" id="UP000827092">
    <property type="component" value="Unassembled WGS sequence"/>
</dbReference>
<sequence>MRRHALLKKMLVEQIKALNKNPLKSQLYIYWTNKNRYNIGPRRKIEFPTRNNWETYGLWRDDLYGCGGVDKLGDGKGGSTGNIIFVYRESSTNKKIRNYNLYYLLYKNSKNSTGNRGLDDDHVSVGISHHARNASRQIYLETCLQCNDSALVPLIAS</sequence>
<dbReference type="AlphaFoldDB" id="A0AAV6UQK6"/>
<protein>
    <submittedName>
        <fullName evidence="1">Uncharacterized protein</fullName>
    </submittedName>
</protein>
<keyword evidence="2" id="KW-1185">Reference proteome</keyword>
<dbReference type="EMBL" id="JAFNEN010000289">
    <property type="protein sequence ID" value="KAG8186772.1"/>
    <property type="molecule type" value="Genomic_DNA"/>
</dbReference>
<name>A0AAV6UQK6_9ARAC</name>
<organism evidence="1 2">
    <name type="scientific">Oedothorax gibbosus</name>
    <dbReference type="NCBI Taxonomy" id="931172"/>
    <lineage>
        <taxon>Eukaryota</taxon>
        <taxon>Metazoa</taxon>
        <taxon>Ecdysozoa</taxon>
        <taxon>Arthropoda</taxon>
        <taxon>Chelicerata</taxon>
        <taxon>Arachnida</taxon>
        <taxon>Araneae</taxon>
        <taxon>Araneomorphae</taxon>
        <taxon>Entelegynae</taxon>
        <taxon>Araneoidea</taxon>
        <taxon>Linyphiidae</taxon>
        <taxon>Erigoninae</taxon>
        <taxon>Oedothorax</taxon>
    </lineage>
</organism>
<evidence type="ECO:0000313" key="2">
    <source>
        <dbReference type="Proteomes" id="UP000827092"/>
    </source>
</evidence>
<reference evidence="1 2" key="1">
    <citation type="journal article" date="2022" name="Nat. Ecol. Evol.">
        <title>A masculinizing supergene underlies an exaggerated male reproductive morph in a spider.</title>
        <authorList>
            <person name="Hendrickx F."/>
            <person name="De Corte Z."/>
            <person name="Sonet G."/>
            <person name="Van Belleghem S.M."/>
            <person name="Kostlbacher S."/>
            <person name="Vangestel C."/>
        </authorList>
    </citation>
    <scope>NUCLEOTIDE SEQUENCE [LARGE SCALE GENOMIC DNA]</scope>
    <source>
        <strain evidence="1">W744_W776</strain>
    </source>
</reference>
<accession>A0AAV6UQK6</accession>
<gene>
    <name evidence="1" type="ORF">JTE90_010666</name>
</gene>
<comment type="caution">
    <text evidence="1">The sequence shown here is derived from an EMBL/GenBank/DDBJ whole genome shotgun (WGS) entry which is preliminary data.</text>
</comment>